<evidence type="ECO:0000256" key="1">
    <source>
        <dbReference type="SAM" id="MobiDB-lite"/>
    </source>
</evidence>
<dbReference type="Gene3D" id="3.40.50.1820">
    <property type="entry name" value="alpha/beta hydrolase"/>
    <property type="match status" value="1"/>
</dbReference>
<evidence type="ECO:0000313" key="2">
    <source>
        <dbReference type="EMBL" id="BDW85839.1"/>
    </source>
</evidence>
<dbReference type="KEGG" id="rmai:MACH21_20160"/>
<proteinExistence type="predicted"/>
<gene>
    <name evidence="2" type="ORF">MACH21_20160</name>
</gene>
<reference evidence="2 3" key="1">
    <citation type="submission" date="2023-01" db="EMBL/GenBank/DDBJ databases">
        <title>Complete genome sequence of Roseicyclus marinus strain Dej080120_10.</title>
        <authorList>
            <person name="Ueki S."/>
            <person name="Maruyama F."/>
        </authorList>
    </citation>
    <scope>NUCLEOTIDE SEQUENCE [LARGE SCALE GENOMIC DNA]</scope>
    <source>
        <strain evidence="2 3">Dej080120_10</strain>
    </source>
</reference>
<dbReference type="SUPFAM" id="SSF53474">
    <property type="entry name" value="alpha/beta-Hydrolases"/>
    <property type="match status" value="1"/>
</dbReference>
<dbReference type="Proteomes" id="UP001337723">
    <property type="component" value="Chromosome"/>
</dbReference>
<feature type="region of interest" description="Disordered" evidence="1">
    <location>
        <begin position="270"/>
        <end position="297"/>
    </location>
</feature>
<dbReference type="EMBL" id="AP027266">
    <property type="protein sequence ID" value="BDW85839.1"/>
    <property type="molecule type" value="Genomic_DNA"/>
</dbReference>
<dbReference type="AlphaFoldDB" id="A0AA48HHR7"/>
<dbReference type="InterPro" id="IPR029058">
    <property type="entry name" value="AB_hydrolase_fold"/>
</dbReference>
<keyword evidence="3" id="KW-1185">Reference proteome</keyword>
<sequence length="297" mass="31810">MALVSVNATETGWSSATPLAESLIALPRNAPVVIMIHGFRFSPWVAGEDPHHHILSLTPARSCWKAVSWPRHLRLDRPGAGLGLGFGWHARGNLPQVARRAFGIGRSLAGLITAIRALRPDLAVHILAHSLGARVALAALAHVGPGAIRRIILMSGAEYRSHAQCAMAGPGARGVEIVNVTTRENALFDALFRLGVAAPSVRDWPISSGLSGHPGWTDLRVDCPQSLAVLASAGYPTRPPATRVCHWSTYLRPGLFPLYRDLCDPSRRDPLPALRASLPRPAPRQSGRAPAPQLSPL</sequence>
<evidence type="ECO:0008006" key="4">
    <source>
        <dbReference type="Google" id="ProtNLM"/>
    </source>
</evidence>
<evidence type="ECO:0000313" key="3">
    <source>
        <dbReference type="Proteomes" id="UP001337723"/>
    </source>
</evidence>
<name>A0AA48HHR7_9RHOB</name>
<organism evidence="2 3">
    <name type="scientific">Roseicyclus marinus</name>
    <dbReference type="NCBI Taxonomy" id="2161673"/>
    <lineage>
        <taxon>Bacteria</taxon>
        <taxon>Pseudomonadati</taxon>
        <taxon>Pseudomonadota</taxon>
        <taxon>Alphaproteobacteria</taxon>
        <taxon>Rhodobacterales</taxon>
        <taxon>Roseobacteraceae</taxon>
        <taxon>Roseicyclus</taxon>
    </lineage>
</organism>
<protein>
    <recommendedName>
        <fullName evidence="4">Alpha/beta hydrolase family protein DUF900</fullName>
    </recommendedName>
</protein>
<dbReference type="RefSeq" id="WP_338271664.1">
    <property type="nucleotide sequence ID" value="NZ_AP027266.1"/>
</dbReference>
<accession>A0AA48HHR7</accession>